<dbReference type="AlphaFoldDB" id="A0A067T245"/>
<feature type="compositionally biased region" description="Low complexity" evidence="1">
    <location>
        <begin position="160"/>
        <end position="169"/>
    </location>
</feature>
<accession>A0A067T245</accession>
<reference evidence="3" key="1">
    <citation type="journal article" date="2014" name="Proc. Natl. Acad. Sci. U.S.A.">
        <title>Extensive sampling of basidiomycete genomes demonstrates inadequacy of the white-rot/brown-rot paradigm for wood decay fungi.</title>
        <authorList>
            <person name="Riley R."/>
            <person name="Salamov A.A."/>
            <person name="Brown D.W."/>
            <person name="Nagy L.G."/>
            <person name="Floudas D."/>
            <person name="Held B.W."/>
            <person name="Levasseur A."/>
            <person name="Lombard V."/>
            <person name="Morin E."/>
            <person name="Otillar R."/>
            <person name="Lindquist E.A."/>
            <person name="Sun H."/>
            <person name="LaButti K.M."/>
            <person name="Schmutz J."/>
            <person name="Jabbour D."/>
            <person name="Luo H."/>
            <person name="Baker S.E."/>
            <person name="Pisabarro A.G."/>
            <person name="Walton J.D."/>
            <person name="Blanchette R.A."/>
            <person name="Henrissat B."/>
            <person name="Martin F."/>
            <person name="Cullen D."/>
            <person name="Hibbett D.S."/>
            <person name="Grigoriev I.V."/>
        </authorList>
    </citation>
    <scope>NUCLEOTIDE SEQUENCE [LARGE SCALE GENOMIC DNA]</scope>
    <source>
        <strain evidence="3">CBS 339.88</strain>
    </source>
</reference>
<dbReference type="HOGENOM" id="CLU_1077864_0_0_1"/>
<feature type="compositionally biased region" description="Polar residues" evidence="1">
    <location>
        <begin position="77"/>
        <end position="86"/>
    </location>
</feature>
<feature type="compositionally biased region" description="Acidic residues" evidence="1">
    <location>
        <begin position="96"/>
        <end position="105"/>
    </location>
</feature>
<feature type="region of interest" description="Disordered" evidence="1">
    <location>
        <begin position="77"/>
        <end position="199"/>
    </location>
</feature>
<organism evidence="2 3">
    <name type="scientific">Galerina marginata (strain CBS 339.88)</name>
    <dbReference type="NCBI Taxonomy" id="685588"/>
    <lineage>
        <taxon>Eukaryota</taxon>
        <taxon>Fungi</taxon>
        <taxon>Dikarya</taxon>
        <taxon>Basidiomycota</taxon>
        <taxon>Agaricomycotina</taxon>
        <taxon>Agaricomycetes</taxon>
        <taxon>Agaricomycetidae</taxon>
        <taxon>Agaricales</taxon>
        <taxon>Agaricineae</taxon>
        <taxon>Strophariaceae</taxon>
        <taxon>Galerina</taxon>
    </lineage>
</organism>
<evidence type="ECO:0000313" key="2">
    <source>
        <dbReference type="EMBL" id="KDR76387.1"/>
    </source>
</evidence>
<evidence type="ECO:0000313" key="3">
    <source>
        <dbReference type="Proteomes" id="UP000027222"/>
    </source>
</evidence>
<gene>
    <name evidence="2" type="ORF">GALMADRAFT_268025</name>
</gene>
<proteinExistence type="predicted"/>
<feature type="compositionally biased region" description="Basic and acidic residues" evidence="1">
    <location>
        <begin position="186"/>
        <end position="199"/>
    </location>
</feature>
<protein>
    <submittedName>
        <fullName evidence="2">Uncharacterized protein</fullName>
    </submittedName>
</protein>
<name>A0A067T245_GALM3</name>
<sequence length="258" mass="29025">MYTMANSSELLHKLGIDLNDLAQPHSLDVYHANVGLWENERLDRVRKVHPHQTLFIRVHGIHNCVRLDELSAGMTTGTRAAVSPSQHGFKRKADDMNDGEPDDPGIDSPPRKRFTRTLSTAEELPNATRSANVPFNSATASSSSIHIDNNPPYSAPPSPLTSTPSSVKSRPWPQGWYASEVGPGMERMDKERSPSSTQEDRFHCVFPGAIWYKPTFQRHKSTWKNSTEHERRCARSLPQDATGLWSDWYVKASGKRRP</sequence>
<evidence type="ECO:0000256" key="1">
    <source>
        <dbReference type="SAM" id="MobiDB-lite"/>
    </source>
</evidence>
<dbReference type="Proteomes" id="UP000027222">
    <property type="component" value="Unassembled WGS sequence"/>
</dbReference>
<dbReference type="OrthoDB" id="3023346at2759"/>
<feature type="compositionally biased region" description="Polar residues" evidence="1">
    <location>
        <begin position="127"/>
        <end position="147"/>
    </location>
</feature>
<dbReference type="EMBL" id="KL142379">
    <property type="protein sequence ID" value="KDR76387.1"/>
    <property type="molecule type" value="Genomic_DNA"/>
</dbReference>
<keyword evidence="3" id="KW-1185">Reference proteome</keyword>